<reference evidence="2 3" key="1">
    <citation type="journal article" date="2005" name="J. Bacteriol.">
        <title>Complete genome sequence and analysis of the multiresistant nosocomial pathogen Corynebacterium jeikeium K411, a lipid-requiring bacterium of the human skin flora.</title>
        <authorList>
            <person name="Tauch A."/>
            <person name="Kaiser O."/>
            <person name="Hain T."/>
            <person name="Goesmann A."/>
            <person name="Weisshaar B."/>
            <person name="Albersmeier A."/>
            <person name="Bekel T."/>
            <person name="Bischoff N."/>
            <person name="Brune I."/>
            <person name="Chakraborty T."/>
            <person name="Kalinowski J."/>
            <person name="Meyer F."/>
            <person name="Rupp O."/>
            <person name="Schneiker S."/>
            <person name="Viehoever P."/>
            <person name="Puehler A."/>
        </authorList>
    </citation>
    <scope>NUCLEOTIDE SEQUENCE [LARGE SCALE GENOMIC DNA]</scope>
    <source>
        <strain evidence="3">K411</strain>
        <plasmid evidence="2 3">pKW4</plasmid>
    </source>
</reference>
<dbReference type="RefSeq" id="WP_010976349.1">
    <property type="nucleotide sequence ID" value="NC_003080.1"/>
</dbReference>
<organism evidence="2 3">
    <name type="scientific">Corynebacterium jeikeium (strain K411)</name>
    <dbReference type="NCBI Taxonomy" id="306537"/>
    <lineage>
        <taxon>Bacteria</taxon>
        <taxon>Bacillati</taxon>
        <taxon>Actinomycetota</taxon>
        <taxon>Actinomycetes</taxon>
        <taxon>Mycobacteriales</taxon>
        <taxon>Corynebacteriaceae</taxon>
        <taxon>Corynebacterium</taxon>
    </lineage>
</organism>
<feature type="transmembrane region" description="Helical" evidence="1">
    <location>
        <begin position="171"/>
        <end position="191"/>
    </location>
</feature>
<evidence type="ECO:0000313" key="2">
    <source>
        <dbReference type="EMBL" id="AAK94048.1"/>
    </source>
</evidence>
<proteinExistence type="predicted"/>
<accession>Q93MJ9</accession>
<dbReference type="Proteomes" id="UP000000545">
    <property type="component" value="Plasmid pKW4"/>
</dbReference>
<dbReference type="eggNOG" id="ENOG5031TJT">
    <property type="taxonomic scope" value="Bacteria"/>
</dbReference>
<keyword evidence="1" id="KW-1133">Transmembrane helix</keyword>
<name>Q93MJ9_CORJK</name>
<keyword evidence="1" id="KW-0472">Membrane</keyword>
<dbReference type="AlphaFoldDB" id="Q93MJ9"/>
<evidence type="ECO:0000256" key="1">
    <source>
        <dbReference type="SAM" id="Phobius"/>
    </source>
</evidence>
<keyword evidence="3" id="KW-1185">Reference proteome</keyword>
<feature type="transmembrane region" description="Helical" evidence="1">
    <location>
        <begin position="137"/>
        <end position="159"/>
    </location>
</feature>
<keyword evidence="2" id="KW-0614">Plasmid</keyword>
<keyword evidence="1" id="KW-0812">Transmembrane</keyword>
<feature type="transmembrane region" description="Helical" evidence="1">
    <location>
        <begin position="57"/>
        <end position="76"/>
    </location>
</feature>
<feature type="transmembrane region" description="Helical" evidence="1">
    <location>
        <begin position="211"/>
        <end position="239"/>
    </location>
</feature>
<geneLocation type="plasmid" evidence="2 3">
    <name>pKW4</name>
</geneLocation>
<dbReference type="EMBL" id="AF401314">
    <property type="protein sequence ID" value="AAK94048.1"/>
    <property type="molecule type" value="Genomic_DNA"/>
</dbReference>
<evidence type="ECO:0000313" key="3">
    <source>
        <dbReference type="Proteomes" id="UP000000545"/>
    </source>
</evidence>
<dbReference type="HOGENOM" id="CLU_1123082_0_0_11"/>
<gene>
    <name evidence="2" type="primary">blsC</name>
</gene>
<protein>
    <submittedName>
        <fullName evidence="2">BlsC</fullName>
    </submittedName>
</protein>
<sequence>MNTILSRVHTFTHTRVGRFSFAIATIILLAVSLSSAHKVKAGEIADVSELFSGGNSFALFIVGMGMTIFQASEYNSGGMPYILMRVPNRIEVAKDSLATSAVISIGYALIANVFTVAVSLAYLTFSGTIQEISYDTSSILLTMIGTIFSYLIVGIIAFTTGDITQSTAGGVFIYFVIYWVLPLSGALVTAIRGEIGNALVQYSLASNVEKLLTTSGTAFIASMLIISAWAVLISIVGFAQFRRYSPK</sequence>
<dbReference type="KEGG" id="cjk:AAK94048"/>
<feature type="transmembrane region" description="Helical" evidence="1">
    <location>
        <begin position="97"/>
        <end position="125"/>
    </location>
</feature>